<dbReference type="STRING" id="166486.ERS852572_00918"/>
<keyword evidence="1" id="KW-1133">Transmembrane helix</keyword>
<dbReference type="GO" id="GO:0016787">
    <property type="term" value="F:hydrolase activity"/>
    <property type="evidence" value="ECO:0007669"/>
    <property type="project" value="UniProtKB-KW"/>
</dbReference>
<name>A0A173SEY3_9FIRM</name>
<dbReference type="InterPro" id="IPR041127">
    <property type="entry name" value="PET_hydrolase/cutinase-like"/>
</dbReference>
<sequence>MKKFLRGRLQGYGRAYRLNLKDTGWGMKLVVLVITGFFCGALASEYFGTKLIFFVGGVILGDMLFAGAACLFSRIGGRIWYRNIESFLYGIAGFLIFVCCCVYGSVGNEHMVSTFFAALIYFLLLLSGRFIWAWLVKRRHTLFSGIHFAVGCIVWCAFLAFLFGQGFSDRYISDYLKKNIYVTQAGEVAGFADYCAKGAYTPVCLTYGPDGGTDMTTRTVDLSPYVAKEKKWHRIYRSFFTKHTRKDAPIAGKIWFPKEAENCPVVFMAHGNHSITAESYRGYDYLGEYLASHGYVFVSVDENILNERSGENDARAVLLLENIGEILEKNGDESQPVYSKIDEDNIALMGHSRGGEMIADAYLFNEYDAYPSNGMFTFDYHYRIRALIAVAPSVSQYLPAGHETELSDVDYLVLQGANDQDISVFLGNEQYENVSFSKDGSYIASSLYIAGANHGQFNTEWGEYDIGRPFSLWLNVKNFITAEDQQEILKIASLVFLDKSLKEKDTYADFLTDYAKYAEYLPETLYVQQYETSDALFITDYEEDSDLETAPCGSVSAEHFTMWTEEELADSESAMGKRENHAVRLKWKDTKAAYYEIALDEPMAMGEGGICFDAMDLREKAENEPMDFSVVLTDIHGNRAVSTLCDSTILYPAFPVKLSKIQYITGKNEYKRQLQTVHITEKQFTEENGFDRSQIRSVRFAFDRIENGAVNMDNIAFVK</sequence>
<proteinExistence type="predicted"/>
<dbReference type="AlphaFoldDB" id="A0A173SEY3"/>
<feature type="transmembrane region" description="Helical" evidence="1">
    <location>
        <begin position="112"/>
        <end position="135"/>
    </location>
</feature>
<evidence type="ECO:0000256" key="1">
    <source>
        <dbReference type="SAM" id="Phobius"/>
    </source>
</evidence>
<keyword evidence="1" id="KW-0812">Transmembrane</keyword>
<feature type="transmembrane region" description="Helical" evidence="1">
    <location>
        <begin position="142"/>
        <end position="163"/>
    </location>
</feature>
<dbReference type="InterPro" id="IPR029058">
    <property type="entry name" value="AB_hydrolase_fold"/>
</dbReference>
<feature type="domain" description="PET hydrolase/cutinase-like" evidence="2">
    <location>
        <begin position="251"/>
        <end position="355"/>
    </location>
</feature>
<dbReference type="SUPFAM" id="SSF53474">
    <property type="entry name" value="alpha/beta-Hydrolases"/>
    <property type="match status" value="1"/>
</dbReference>
<evidence type="ECO:0000313" key="3">
    <source>
        <dbReference type="EMBL" id="CUM88377.1"/>
    </source>
</evidence>
<dbReference type="PANTHER" id="PTHR33428">
    <property type="entry name" value="CHLOROPHYLLASE-2, CHLOROPLASTIC"/>
    <property type="match status" value="1"/>
</dbReference>
<keyword evidence="3" id="KW-0378">Hydrolase</keyword>
<dbReference type="Pfam" id="PF12740">
    <property type="entry name" value="PETase"/>
    <property type="match status" value="1"/>
</dbReference>
<evidence type="ECO:0000259" key="2">
    <source>
        <dbReference type="Pfam" id="PF12740"/>
    </source>
</evidence>
<dbReference type="OrthoDB" id="9808543at2"/>
<evidence type="ECO:0000313" key="4">
    <source>
        <dbReference type="Proteomes" id="UP000095350"/>
    </source>
</evidence>
<feature type="transmembrane region" description="Helical" evidence="1">
    <location>
        <begin position="87"/>
        <end position="106"/>
    </location>
</feature>
<accession>A0A173SEY3</accession>
<dbReference type="ESTHER" id="9firm-a0a173sey3">
    <property type="family name" value="Chlorophyllase"/>
</dbReference>
<dbReference type="Proteomes" id="UP000095350">
    <property type="component" value="Unassembled WGS sequence"/>
</dbReference>
<dbReference type="EMBL" id="CYXZ01000006">
    <property type="protein sequence ID" value="CUM88377.1"/>
    <property type="molecule type" value="Genomic_DNA"/>
</dbReference>
<organism evidence="3 4">
    <name type="scientific">Roseburia intestinalis</name>
    <dbReference type="NCBI Taxonomy" id="166486"/>
    <lineage>
        <taxon>Bacteria</taxon>
        <taxon>Bacillati</taxon>
        <taxon>Bacillota</taxon>
        <taxon>Clostridia</taxon>
        <taxon>Lachnospirales</taxon>
        <taxon>Lachnospiraceae</taxon>
        <taxon>Roseburia</taxon>
    </lineage>
</organism>
<dbReference type="RefSeq" id="WP_055193499.1">
    <property type="nucleotide sequence ID" value="NZ_CABIYH010000006.1"/>
</dbReference>
<keyword evidence="1" id="KW-0472">Membrane</keyword>
<reference evidence="3 4" key="1">
    <citation type="submission" date="2015-09" db="EMBL/GenBank/DDBJ databases">
        <authorList>
            <consortium name="Pathogen Informatics"/>
        </authorList>
    </citation>
    <scope>NUCLEOTIDE SEQUENCE [LARGE SCALE GENOMIC DNA]</scope>
    <source>
        <strain evidence="3 4">2789STDY5834960</strain>
    </source>
</reference>
<protein>
    <submittedName>
        <fullName evidence="3">Predicted dienelactone hydrolase</fullName>
    </submittedName>
</protein>
<feature type="transmembrane region" description="Helical" evidence="1">
    <location>
        <begin position="53"/>
        <end position="75"/>
    </location>
</feature>
<dbReference type="PANTHER" id="PTHR33428:SF14">
    <property type="entry name" value="CARBOXYLESTERASE TYPE B DOMAIN-CONTAINING PROTEIN"/>
    <property type="match status" value="1"/>
</dbReference>
<dbReference type="Gene3D" id="3.40.50.1820">
    <property type="entry name" value="alpha/beta hydrolase"/>
    <property type="match status" value="1"/>
</dbReference>
<gene>
    <name evidence="3" type="ORF">ERS852572_00918</name>
</gene>
<dbReference type="PaxDb" id="166486-ERS852572_00918"/>